<dbReference type="OrthoDB" id="127311at2"/>
<dbReference type="GO" id="GO:0009279">
    <property type="term" value="C:cell outer membrane"/>
    <property type="evidence" value="ECO:0007669"/>
    <property type="project" value="UniProtKB-SubCell"/>
</dbReference>
<feature type="domain" description="TonB-dependent receptor-like beta-barrel" evidence="17">
    <location>
        <begin position="236"/>
        <end position="697"/>
    </location>
</feature>
<evidence type="ECO:0000256" key="15">
    <source>
        <dbReference type="RuleBase" id="RU003357"/>
    </source>
</evidence>
<evidence type="ECO:0000256" key="9">
    <source>
        <dbReference type="ARBA" id="ARBA00023065"/>
    </source>
</evidence>
<dbReference type="GO" id="GO:0015344">
    <property type="term" value="F:siderophore uptake transmembrane transporter activity"/>
    <property type="evidence" value="ECO:0007669"/>
    <property type="project" value="TreeGrafter"/>
</dbReference>
<evidence type="ECO:0000256" key="2">
    <source>
        <dbReference type="ARBA" id="ARBA00009810"/>
    </source>
</evidence>
<feature type="chain" id="PRO_5017935453" evidence="16">
    <location>
        <begin position="16"/>
        <end position="728"/>
    </location>
</feature>
<evidence type="ECO:0000313" key="19">
    <source>
        <dbReference type="EMBL" id="RMH89458.1"/>
    </source>
</evidence>
<evidence type="ECO:0000256" key="8">
    <source>
        <dbReference type="ARBA" id="ARBA00023004"/>
    </source>
</evidence>
<organism evidence="19 20">
    <name type="scientific">Solilutibacter pythonis</name>
    <dbReference type="NCBI Taxonomy" id="2483112"/>
    <lineage>
        <taxon>Bacteria</taxon>
        <taxon>Pseudomonadati</taxon>
        <taxon>Pseudomonadota</taxon>
        <taxon>Gammaproteobacteria</taxon>
        <taxon>Lysobacterales</taxon>
        <taxon>Lysobacteraceae</taxon>
        <taxon>Solilutibacter</taxon>
    </lineage>
</organism>
<dbReference type="GO" id="GO:0038023">
    <property type="term" value="F:signaling receptor activity"/>
    <property type="evidence" value="ECO:0007669"/>
    <property type="project" value="InterPro"/>
</dbReference>
<gene>
    <name evidence="19" type="ORF">EBB59_10195</name>
</gene>
<keyword evidence="5" id="KW-0410">Iron transport</keyword>
<keyword evidence="8" id="KW-0408">Iron</keyword>
<evidence type="ECO:0000256" key="7">
    <source>
        <dbReference type="ARBA" id="ARBA00022729"/>
    </source>
</evidence>
<keyword evidence="11 14" id="KW-0472">Membrane</keyword>
<accession>A0A3M2HKA9</accession>
<dbReference type="Pfam" id="PF07715">
    <property type="entry name" value="Plug"/>
    <property type="match status" value="1"/>
</dbReference>
<evidence type="ECO:0000256" key="6">
    <source>
        <dbReference type="ARBA" id="ARBA00022692"/>
    </source>
</evidence>
<dbReference type="GO" id="GO:0015891">
    <property type="term" value="P:siderophore transport"/>
    <property type="evidence" value="ECO:0007669"/>
    <property type="project" value="InterPro"/>
</dbReference>
<sequence>MAISLALAAPSVAFAGGGAQPDHDNDGEARMLDRVIVNAYRTTTHTQGATKTDTPVAETAQSISVIAREELDARGVQTLNEAMRYVAGVTLESTGIDNRVDDFSIRGFDAGSWGNNVTLDGMRAPQGAQFNRTMFDNWNLERVEVLKGPSAVMYGQVAPGGMVNQVSKTPEPDQRQVLRLGLDGHGQYQAAFDVGGGNADNRHLFRLVGLYRDGRTQIDETRQRRWFIAPSYTLQIARKTRLTLLGMHQRDEGGATYQFLPMHGTLIPTRYGRMKNTTFIGEPNWNVYDRTVWTAGWLFEHAFNENWTLSQSVRHTRTDSLYRTVVTKGPLNTDGRTQERRAIWATGDSTGQTVDTRIQGRFRTGALTHVLLLGADWQKADWNGIRAAMEDPASIDIFAPVHGGYVPVTRSERLSRGLNRQTGLYLQDQISLGNWRFTLGGRHDRTDDLSASARRGAAGGQVSSWSETRPSHSAFSKNAGLLYAGESGWSPYLSYSESFQPSTVGIEMSYDRTPFSPITGRQVEGGVKFQPARFDGLITLSAYDLRQQNILTNDPDPTHGNICGSNGNVTCRIQSGEGRVRGIELEARVTPLDGLSIIGAAARMKSEVTRDSAGYQGKQLAGVPDWTAALWADYTFHEGALNGLSIAAGARYNGQIYGDSANLHAIPAYLLWDGALRYDLGHNGSFASQLALNVSNLTDKVYVSTCGGFTSCHYGTGRTVSASLRLVW</sequence>
<evidence type="ECO:0000256" key="5">
    <source>
        <dbReference type="ARBA" id="ARBA00022496"/>
    </source>
</evidence>
<evidence type="ECO:0000256" key="10">
    <source>
        <dbReference type="ARBA" id="ARBA00023077"/>
    </source>
</evidence>
<dbReference type="Proteomes" id="UP000275012">
    <property type="component" value="Unassembled WGS sequence"/>
</dbReference>
<dbReference type="Gene3D" id="2.40.170.20">
    <property type="entry name" value="TonB-dependent receptor, beta-barrel domain"/>
    <property type="match status" value="1"/>
</dbReference>
<comment type="similarity">
    <text evidence="2 14 15">Belongs to the TonB-dependent receptor family.</text>
</comment>
<dbReference type="Pfam" id="PF00593">
    <property type="entry name" value="TonB_dep_Rec_b-barrel"/>
    <property type="match status" value="1"/>
</dbReference>
<protein>
    <submittedName>
        <fullName evidence="19">TonB-dependent siderophore receptor</fullName>
    </submittedName>
</protein>
<dbReference type="CDD" id="cd01347">
    <property type="entry name" value="ligand_gated_channel"/>
    <property type="match status" value="1"/>
</dbReference>
<keyword evidence="9" id="KW-0406">Ion transport</keyword>
<feature type="domain" description="TonB-dependent receptor plug" evidence="18">
    <location>
        <begin position="56"/>
        <end position="161"/>
    </location>
</feature>
<evidence type="ECO:0000256" key="14">
    <source>
        <dbReference type="PROSITE-ProRule" id="PRU01360"/>
    </source>
</evidence>
<keyword evidence="12 19" id="KW-0675">Receptor</keyword>
<evidence type="ECO:0000256" key="3">
    <source>
        <dbReference type="ARBA" id="ARBA00022448"/>
    </source>
</evidence>
<dbReference type="InterPro" id="IPR000531">
    <property type="entry name" value="Beta-barrel_TonB"/>
</dbReference>
<dbReference type="InterPro" id="IPR036942">
    <property type="entry name" value="Beta-barrel_TonB_sf"/>
</dbReference>
<dbReference type="NCBIfam" id="TIGR01783">
    <property type="entry name" value="TonB-siderophor"/>
    <property type="match status" value="1"/>
</dbReference>
<dbReference type="InterPro" id="IPR012910">
    <property type="entry name" value="Plug_dom"/>
</dbReference>
<evidence type="ECO:0000256" key="13">
    <source>
        <dbReference type="ARBA" id="ARBA00023237"/>
    </source>
</evidence>
<evidence type="ECO:0000256" key="16">
    <source>
        <dbReference type="SAM" id="SignalP"/>
    </source>
</evidence>
<keyword evidence="20" id="KW-1185">Reference proteome</keyword>
<dbReference type="InterPro" id="IPR039426">
    <property type="entry name" value="TonB-dep_rcpt-like"/>
</dbReference>
<dbReference type="PROSITE" id="PS52016">
    <property type="entry name" value="TONB_DEPENDENT_REC_3"/>
    <property type="match status" value="1"/>
</dbReference>
<evidence type="ECO:0000256" key="4">
    <source>
        <dbReference type="ARBA" id="ARBA00022452"/>
    </source>
</evidence>
<comment type="subcellular location">
    <subcellularLocation>
        <location evidence="1 14">Cell outer membrane</location>
        <topology evidence="1 14">Multi-pass membrane protein</topology>
    </subcellularLocation>
</comment>
<dbReference type="PANTHER" id="PTHR32552:SF68">
    <property type="entry name" value="FERRICHROME OUTER MEMBRANE TRANSPORTER_PHAGE RECEPTOR"/>
    <property type="match status" value="1"/>
</dbReference>
<keyword evidence="10 15" id="KW-0798">TonB box</keyword>
<dbReference type="SUPFAM" id="SSF56935">
    <property type="entry name" value="Porins"/>
    <property type="match status" value="1"/>
</dbReference>
<keyword evidence="13 14" id="KW-0998">Cell outer membrane</keyword>
<dbReference type="FunFam" id="2.170.130.10:FF:000001">
    <property type="entry name" value="Catecholate siderophore TonB-dependent receptor"/>
    <property type="match status" value="1"/>
</dbReference>
<comment type="caution">
    <text evidence="19">The sequence shown here is derived from an EMBL/GenBank/DDBJ whole genome shotgun (WGS) entry which is preliminary data.</text>
</comment>
<dbReference type="EMBL" id="RFLY01000015">
    <property type="protein sequence ID" value="RMH89458.1"/>
    <property type="molecule type" value="Genomic_DNA"/>
</dbReference>
<evidence type="ECO:0000256" key="11">
    <source>
        <dbReference type="ARBA" id="ARBA00023136"/>
    </source>
</evidence>
<keyword evidence="6 14" id="KW-0812">Transmembrane</keyword>
<dbReference type="PANTHER" id="PTHR32552">
    <property type="entry name" value="FERRICHROME IRON RECEPTOR-RELATED"/>
    <property type="match status" value="1"/>
</dbReference>
<evidence type="ECO:0000256" key="12">
    <source>
        <dbReference type="ARBA" id="ARBA00023170"/>
    </source>
</evidence>
<evidence type="ECO:0000313" key="20">
    <source>
        <dbReference type="Proteomes" id="UP000275012"/>
    </source>
</evidence>
<feature type="signal peptide" evidence="16">
    <location>
        <begin position="1"/>
        <end position="15"/>
    </location>
</feature>
<dbReference type="Gene3D" id="2.170.130.10">
    <property type="entry name" value="TonB-dependent receptor, plug domain"/>
    <property type="match status" value="1"/>
</dbReference>
<dbReference type="AlphaFoldDB" id="A0A3M2HKA9"/>
<keyword evidence="4 14" id="KW-1134">Transmembrane beta strand</keyword>
<dbReference type="RefSeq" id="WP_122102055.1">
    <property type="nucleotide sequence ID" value="NZ_RFLY01000015.1"/>
</dbReference>
<evidence type="ECO:0000256" key="1">
    <source>
        <dbReference type="ARBA" id="ARBA00004571"/>
    </source>
</evidence>
<dbReference type="InterPro" id="IPR037066">
    <property type="entry name" value="Plug_dom_sf"/>
</dbReference>
<reference evidence="19 20" key="1">
    <citation type="submission" date="2018-10" db="EMBL/GenBank/DDBJ databases">
        <title>Proposal of Lysobacter pythonis sp. nov. isolated from royal pythons (Python regius).</title>
        <authorList>
            <person name="Hans-Juergen B."/>
            <person name="Huptas C."/>
            <person name="Sandra B."/>
            <person name="Igor L."/>
            <person name="Joachim S."/>
            <person name="Siegfried S."/>
            <person name="Mareike W."/>
            <person name="Peter K."/>
        </authorList>
    </citation>
    <scope>NUCLEOTIDE SEQUENCE [LARGE SCALE GENOMIC DNA]</scope>
    <source>
        <strain evidence="19 20">4284/11</strain>
    </source>
</reference>
<proteinExistence type="inferred from homology"/>
<evidence type="ECO:0000259" key="17">
    <source>
        <dbReference type="Pfam" id="PF00593"/>
    </source>
</evidence>
<dbReference type="InterPro" id="IPR010105">
    <property type="entry name" value="TonB_sidphr_rcpt"/>
</dbReference>
<evidence type="ECO:0000259" key="18">
    <source>
        <dbReference type="Pfam" id="PF07715"/>
    </source>
</evidence>
<keyword evidence="3 14" id="KW-0813">Transport</keyword>
<keyword evidence="7 16" id="KW-0732">Signal</keyword>
<name>A0A3M2HKA9_9GAMM</name>